<evidence type="ECO:0000313" key="2">
    <source>
        <dbReference type="EMBL" id="QOZ67949.1"/>
    </source>
</evidence>
<feature type="signal peptide" evidence="1">
    <location>
        <begin position="1"/>
        <end position="27"/>
    </location>
</feature>
<dbReference type="AlphaFoldDB" id="A0AAE7NL37"/>
<gene>
    <name evidence="2" type="ORF">WN72_17760</name>
</gene>
<dbReference type="KEGG" id="barh:WN72_17760"/>
<dbReference type="Proteomes" id="UP000594015">
    <property type="component" value="Chromosome"/>
</dbReference>
<dbReference type="EMBL" id="CP030050">
    <property type="protein sequence ID" value="QOZ67949.1"/>
    <property type="molecule type" value="Genomic_DNA"/>
</dbReference>
<keyword evidence="1" id="KW-0732">Signal</keyword>
<dbReference type="RefSeq" id="WP_092217027.1">
    <property type="nucleotide sequence ID" value="NZ_CP030050.1"/>
</dbReference>
<dbReference type="InterPro" id="IPR021937">
    <property type="entry name" value="DUF3551"/>
</dbReference>
<evidence type="ECO:0000313" key="3">
    <source>
        <dbReference type="Proteomes" id="UP000594015"/>
    </source>
</evidence>
<dbReference type="Pfam" id="PF12071">
    <property type="entry name" value="DUF3551"/>
    <property type="match status" value="1"/>
</dbReference>
<sequence>MSRILFAAVSAILILVTVGSLSPAVAAADRYCLQGRRWGHPGNCQFATLQQCRAAASGTHASCGVNPRYAFGRSQQGRQ</sequence>
<feature type="chain" id="PRO_5042094897" evidence="1">
    <location>
        <begin position="28"/>
        <end position="79"/>
    </location>
</feature>
<organism evidence="2 3">
    <name type="scientific">Bradyrhizobium arachidis</name>
    <dbReference type="NCBI Taxonomy" id="858423"/>
    <lineage>
        <taxon>Bacteria</taxon>
        <taxon>Pseudomonadati</taxon>
        <taxon>Pseudomonadota</taxon>
        <taxon>Alphaproteobacteria</taxon>
        <taxon>Hyphomicrobiales</taxon>
        <taxon>Nitrobacteraceae</taxon>
        <taxon>Bradyrhizobium</taxon>
    </lineage>
</organism>
<evidence type="ECO:0000256" key="1">
    <source>
        <dbReference type="SAM" id="SignalP"/>
    </source>
</evidence>
<protein>
    <submittedName>
        <fullName evidence="2">DUF3551 domain-containing protein</fullName>
    </submittedName>
</protein>
<name>A0AAE7NL37_9BRAD</name>
<accession>A0AAE7NL37</accession>
<proteinExistence type="predicted"/>
<reference evidence="2 3" key="1">
    <citation type="submission" date="2018-06" db="EMBL/GenBank/DDBJ databases">
        <title>Comparative genomics of Bradyrhizobium nodulating Arachidis hypogaea.</title>
        <authorList>
            <person name="Li Y."/>
        </authorList>
    </citation>
    <scope>NUCLEOTIDE SEQUENCE [LARGE SCALE GENOMIC DNA]</scope>
    <source>
        <strain evidence="2 3">CCBAU 051107</strain>
    </source>
</reference>